<gene>
    <name evidence="2" type="ORF">FPRO05_04596</name>
</gene>
<feature type="transmembrane region" description="Helical" evidence="1">
    <location>
        <begin position="48"/>
        <end position="72"/>
    </location>
</feature>
<evidence type="ECO:0000313" key="3">
    <source>
        <dbReference type="Proteomes" id="UP000251714"/>
    </source>
</evidence>
<proteinExistence type="predicted"/>
<evidence type="ECO:0000313" key="2">
    <source>
        <dbReference type="EMBL" id="RBA11424.1"/>
    </source>
</evidence>
<reference evidence="2 3" key="1">
    <citation type="submission" date="2017-12" db="EMBL/GenBank/DDBJ databases">
        <title>Genome sequence of the mycotoxigenic crop pathogen Fusarium proliferatum, strain ITEM 2341 from Date Palm.</title>
        <authorList>
            <person name="Almiman B.F."/>
            <person name="Shittu T.A."/>
            <person name="Muthumeenakshi S."/>
            <person name="Baroncelli R."/>
            <person name="Sreenivasaprasada S."/>
        </authorList>
    </citation>
    <scope>NUCLEOTIDE SEQUENCE [LARGE SCALE GENOMIC DNA]</scope>
    <source>
        <strain evidence="2 3">ITEM 2341</strain>
    </source>
</reference>
<organism evidence="2 3">
    <name type="scientific">Gibberella intermedia</name>
    <name type="common">Bulb rot disease fungus</name>
    <name type="synonym">Fusarium proliferatum</name>
    <dbReference type="NCBI Taxonomy" id="948311"/>
    <lineage>
        <taxon>Eukaryota</taxon>
        <taxon>Fungi</taxon>
        <taxon>Dikarya</taxon>
        <taxon>Ascomycota</taxon>
        <taxon>Pezizomycotina</taxon>
        <taxon>Sordariomycetes</taxon>
        <taxon>Hypocreomycetidae</taxon>
        <taxon>Hypocreales</taxon>
        <taxon>Nectriaceae</taxon>
        <taxon>Fusarium</taxon>
        <taxon>Fusarium fujikuroi species complex</taxon>
    </lineage>
</organism>
<name>A0A365MS97_GIBIN</name>
<keyword evidence="1" id="KW-1133">Transmembrane helix</keyword>
<dbReference type="Proteomes" id="UP000251714">
    <property type="component" value="Unassembled WGS sequence"/>
</dbReference>
<sequence length="102" mass="11208">MKVTIKKWNTVATWRWDIPEDDATIAACMNLSVGEVRSQLSHGSSAPYLSILVIVNIYVLTVTTFVFSTAYWNGSNKIHREGNAPCVVNVQPPTLSLSTKPG</sequence>
<accession>A0A365MS97</accession>
<protein>
    <submittedName>
        <fullName evidence="2">Uncharacterized protein</fullName>
    </submittedName>
</protein>
<keyword evidence="1" id="KW-0812">Transmembrane</keyword>
<dbReference type="AlphaFoldDB" id="A0A365MS97"/>
<keyword evidence="1" id="KW-0472">Membrane</keyword>
<dbReference type="EMBL" id="PKMI01000050">
    <property type="protein sequence ID" value="RBA11424.1"/>
    <property type="molecule type" value="Genomic_DNA"/>
</dbReference>
<evidence type="ECO:0000256" key="1">
    <source>
        <dbReference type="SAM" id="Phobius"/>
    </source>
</evidence>
<comment type="caution">
    <text evidence="2">The sequence shown here is derived from an EMBL/GenBank/DDBJ whole genome shotgun (WGS) entry which is preliminary data.</text>
</comment>